<dbReference type="PANTHER" id="PTHR23257">
    <property type="entry name" value="SERINE-THREONINE PROTEIN KINASE"/>
    <property type="match status" value="1"/>
</dbReference>
<dbReference type="Pfam" id="PF06760">
    <property type="entry name" value="DUF1221"/>
    <property type="match status" value="1"/>
</dbReference>
<gene>
    <name evidence="3" type="ORF">V6N11_015796</name>
</gene>
<dbReference type="InterPro" id="IPR000719">
    <property type="entry name" value="Prot_kinase_dom"/>
</dbReference>
<dbReference type="InterPro" id="IPR050167">
    <property type="entry name" value="Ser_Thr_protein_kinase"/>
</dbReference>
<evidence type="ECO:0000313" key="4">
    <source>
        <dbReference type="Proteomes" id="UP001396334"/>
    </source>
</evidence>
<dbReference type="PROSITE" id="PS50011">
    <property type="entry name" value="PROTEIN_KINASE_DOM"/>
    <property type="match status" value="1"/>
</dbReference>
<reference evidence="3 4" key="1">
    <citation type="journal article" date="2024" name="G3 (Bethesda)">
        <title>Genome assembly of Hibiscus sabdariffa L. provides insights into metabolisms of medicinal natural products.</title>
        <authorList>
            <person name="Kim T."/>
        </authorList>
    </citation>
    <scope>NUCLEOTIDE SEQUENCE [LARGE SCALE GENOMIC DNA]</scope>
    <source>
        <strain evidence="3">TK-2024</strain>
        <tissue evidence="3">Old leaves</tissue>
    </source>
</reference>
<feature type="compositionally biased region" description="Polar residues" evidence="1">
    <location>
        <begin position="716"/>
        <end position="725"/>
    </location>
</feature>
<protein>
    <recommendedName>
        <fullName evidence="2">Protein kinase domain-containing protein</fullName>
    </recommendedName>
</protein>
<dbReference type="InterPro" id="IPR010632">
    <property type="entry name" value="DUF1221"/>
</dbReference>
<dbReference type="InterPro" id="IPR001245">
    <property type="entry name" value="Ser-Thr/Tyr_kinase_cat_dom"/>
</dbReference>
<dbReference type="Gene3D" id="1.10.510.10">
    <property type="entry name" value="Transferase(Phosphotransferase) domain 1"/>
    <property type="match status" value="1"/>
</dbReference>
<feature type="compositionally biased region" description="Polar residues" evidence="1">
    <location>
        <begin position="601"/>
        <end position="610"/>
    </location>
</feature>
<feature type="region of interest" description="Disordered" evidence="1">
    <location>
        <begin position="687"/>
        <end position="725"/>
    </location>
</feature>
<comment type="caution">
    <text evidence="3">The sequence shown here is derived from an EMBL/GenBank/DDBJ whole genome shotgun (WGS) entry which is preliminary data.</text>
</comment>
<feature type="compositionally biased region" description="Basic and acidic residues" evidence="1">
    <location>
        <begin position="575"/>
        <end position="591"/>
    </location>
</feature>
<dbReference type="SUPFAM" id="SSF56112">
    <property type="entry name" value="Protein kinase-like (PK-like)"/>
    <property type="match status" value="1"/>
</dbReference>
<name>A0ABR2TTQ6_9ROSI</name>
<dbReference type="EMBL" id="JBBPBN010000004">
    <property type="protein sequence ID" value="KAK9040654.1"/>
    <property type="molecule type" value="Genomic_DNA"/>
</dbReference>
<feature type="domain" description="Protein kinase" evidence="2">
    <location>
        <begin position="237"/>
        <end position="511"/>
    </location>
</feature>
<sequence length="725" mass="84057">MEQFRQIGEALGSLKAFMVFRDNIQINQRQCVLLLDMLDSAYKSISEEIRVSLKFEERNMKWNVLEMPLKELHRIFKEGEAYIKESLETKDWWVKAIFLCQNSDCVELHIHNLLSCIPIVIEAIESAAELSGWEHDEMQKKKRVYSNKYHKEWIDSQLFQWKFAKQYLVTRDFCNRMDSVWKEDRWVLRNKIQEKENLGLRKNERKLADLLLRKLDSSELLKEKLLPSSILLGSKDYQVRRRIGNGSQYKEVNWLGESFVMIHIFADVEAVASDISSLLSLSHPNILHFLFGFTDDEKKECLLLVELNKSLCDCIKETCGTKKRSSFGFPVAVDLMLQIARGMEYLHSNKIYHGDLNPSSIHVKLRGTSPEGYMQAKVSGYGLSSIPQKSTEKNQNEKNQNELPSFIWHAPEVLEEQEHPGRKGKFNLKFTEKADVYSFGMICFQLLTGKVPFEDGHLQGDRMGRNIRAGERPLFPFKPPKPITNLIKKCWHDDPAQRPSFPSVCRILRYVKRSLLMNPDYNSQSELLLPLVDYHEIDSRLQRMFPAWEDSKTVSTSQIPFQMFVYRVLEKDKTGYTPKDTSESGSDRNEFSGDEIVTTDEPYSSATERSIASPESPPRIRTTMKKSPDTKAKQRVTPKGRLARPPTIHRACSLTKNSENQLLASPRHRKSFESQFLMSPRYRKSLESQHLVSPRHRKSPESQLLIRSKIRRTKSGHVSDSELIT</sequence>
<evidence type="ECO:0000256" key="1">
    <source>
        <dbReference type="SAM" id="MobiDB-lite"/>
    </source>
</evidence>
<organism evidence="3 4">
    <name type="scientific">Hibiscus sabdariffa</name>
    <name type="common">roselle</name>
    <dbReference type="NCBI Taxonomy" id="183260"/>
    <lineage>
        <taxon>Eukaryota</taxon>
        <taxon>Viridiplantae</taxon>
        <taxon>Streptophyta</taxon>
        <taxon>Embryophyta</taxon>
        <taxon>Tracheophyta</taxon>
        <taxon>Spermatophyta</taxon>
        <taxon>Magnoliopsida</taxon>
        <taxon>eudicotyledons</taxon>
        <taxon>Gunneridae</taxon>
        <taxon>Pentapetalae</taxon>
        <taxon>rosids</taxon>
        <taxon>malvids</taxon>
        <taxon>Malvales</taxon>
        <taxon>Malvaceae</taxon>
        <taxon>Malvoideae</taxon>
        <taxon>Hibiscus</taxon>
    </lineage>
</organism>
<evidence type="ECO:0000313" key="3">
    <source>
        <dbReference type="EMBL" id="KAK9040654.1"/>
    </source>
</evidence>
<dbReference type="Pfam" id="PF07714">
    <property type="entry name" value="PK_Tyr_Ser-Thr"/>
    <property type="match status" value="1"/>
</dbReference>
<keyword evidence="4" id="KW-1185">Reference proteome</keyword>
<dbReference type="PANTHER" id="PTHR23257:SF969">
    <property type="entry name" value="INTEGRIN-LINKED PROTEIN KINASE"/>
    <property type="match status" value="1"/>
</dbReference>
<evidence type="ECO:0000259" key="2">
    <source>
        <dbReference type="PROSITE" id="PS50011"/>
    </source>
</evidence>
<proteinExistence type="predicted"/>
<dbReference type="InterPro" id="IPR011009">
    <property type="entry name" value="Kinase-like_dom_sf"/>
</dbReference>
<accession>A0ABR2TTQ6</accession>
<dbReference type="Proteomes" id="UP001396334">
    <property type="component" value="Unassembled WGS sequence"/>
</dbReference>
<feature type="region of interest" description="Disordered" evidence="1">
    <location>
        <begin position="575"/>
        <end position="641"/>
    </location>
</feature>